<feature type="signal peptide" evidence="4">
    <location>
        <begin position="1"/>
        <end position="24"/>
    </location>
</feature>
<dbReference type="AlphaFoldDB" id="A0A175VKR5"/>
<dbReference type="GO" id="GO:0055052">
    <property type="term" value="C:ATP-binding cassette (ABC) transporter complex, substrate-binding subunit-containing"/>
    <property type="evidence" value="ECO:0007669"/>
    <property type="project" value="TreeGrafter"/>
</dbReference>
<organism evidence="5 6">
    <name type="scientific">Aeromonas enteropelogenes</name>
    <name type="common">Aeromonas trota</name>
    <dbReference type="NCBI Taxonomy" id="29489"/>
    <lineage>
        <taxon>Bacteria</taxon>
        <taxon>Pseudomonadati</taxon>
        <taxon>Pseudomonadota</taxon>
        <taxon>Gammaproteobacteria</taxon>
        <taxon>Aeromonadales</taxon>
        <taxon>Aeromonadaceae</taxon>
        <taxon>Aeromonas</taxon>
    </lineage>
</organism>
<evidence type="ECO:0000313" key="6">
    <source>
        <dbReference type="Proteomes" id="UP000078435"/>
    </source>
</evidence>
<evidence type="ECO:0000256" key="3">
    <source>
        <dbReference type="ARBA" id="ARBA00022729"/>
    </source>
</evidence>
<dbReference type="Proteomes" id="UP000078435">
    <property type="component" value="Unassembled WGS sequence"/>
</dbReference>
<dbReference type="SUPFAM" id="SSF53850">
    <property type="entry name" value="Periplasmic binding protein-like II"/>
    <property type="match status" value="1"/>
</dbReference>
<keyword evidence="2" id="KW-0813">Transport</keyword>
<sequence length="397" mass="44385">MNMTFPFHVLLLLALFCFTSPLQARGPALELWHSQQAGYVIDEVIARFNREQDQRVCVLQIEPSKIKGDILLAAQSKGLPDLMLIPSDFLGLYRQMKLAPLPADWFSNELMAETLSYVTLDRQRWGMPMMQGNHLMLFYNKELVSTPVTEWQQFAQIAPDLTAKGIMPISWPYEDMYYLAAFLRTFGGSPVTDGRITLDTPAMVQALEAYRTVARQGWVDPDGDYDAALSRFSTGRSAYLINGDWAFSDLTKNMGERLGVALLPAWQTRPMSSMSGAYVIGVAASAMEDEDRRPVIQALMAFIQRSDTQDFIYRRGALLPVNRDSFAAIGQSPDPRARVLLEQFTRSAPMPSGSAMAVAWQAMATGFERAREGGSAADTARYMQQLADRQHLQVNAP</sequence>
<dbReference type="GO" id="GO:0042956">
    <property type="term" value="P:maltodextrin transmembrane transport"/>
    <property type="evidence" value="ECO:0007669"/>
    <property type="project" value="TreeGrafter"/>
</dbReference>
<dbReference type="Pfam" id="PF13416">
    <property type="entry name" value="SBP_bac_8"/>
    <property type="match status" value="1"/>
</dbReference>
<dbReference type="PANTHER" id="PTHR30061:SF50">
    <property type="entry name" value="MALTOSE_MALTODEXTRIN-BINDING PERIPLASMIC PROTEIN"/>
    <property type="match status" value="1"/>
</dbReference>
<dbReference type="Gene3D" id="3.40.190.10">
    <property type="entry name" value="Periplasmic binding protein-like II"/>
    <property type="match status" value="2"/>
</dbReference>
<comment type="caution">
    <text evidence="5">The sequence shown here is derived from an EMBL/GenBank/DDBJ whole genome shotgun (WGS) entry which is preliminary data.</text>
</comment>
<gene>
    <name evidence="5" type="ORF">LCR_10590</name>
</gene>
<evidence type="ECO:0000256" key="4">
    <source>
        <dbReference type="SAM" id="SignalP"/>
    </source>
</evidence>
<name>A0A175VKR5_AEREN</name>
<reference evidence="5 6" key="1">
    <citation type="submission" date="2016-02" db="EMBL/GenBank/DDBJ databases">
        <title>Draft genome sequence of Aeromonas trota strain 1999lcr isolated from cerebrospinal fluid (CSF).</title>
        <authorList>
            <person name="Dallagassa C.B."/>
            <person name="Prediger K.C."/>
            <person name="Weiss V.A."/>
            <person name="Assis F.E."/>
            <person name="Baura V."/>
            <person name="Cruz L.M."/>
            <person name="Souza E.M."/>
            <person name="Pedrosa F.O."/>
            <person name="Fadel-Picheth C.M."/>
        </authorList>
    </citation>
    <scope>NUCLEOTIDE SEQUENCE [LARGE SCALE GENOMIC DNA]</scope>
    <source>
        <strain evidence="5 6">1999lcr</strain>
    </source>
</reference>
<comment type="similarity">
    <text evidence="1">Belongs to the bacterial solute-binding protein 1 family.</text>
</comment>
<dbReference type="GO" id="GO:0015768">
    <property type="term" value="P:maltose transport"/>
    <property type="evidence" value="ECO:0007669"/>
    <property type="project" value="TreeGrafter"/>
</dbReference>
<dbReference type="EMBL" id="JMGO02000003">
    <property type="protein sequence ID" value="KXU81113.1"/>
    <property type="molecule type" value="Genomic_DNA"/>
</dbReference>
<evidence type="ECO:0000313" key="5">
    <source>
        <dbReference type="EMBL" id="KXU81113.1"/>
    </source>
</evidence>
<evidence type="ECO:0000256" key="1">
    <source>
        <dbReference type="ARBA" id="ARBA00008520"/>
    </source>
</evidence>
<dbReference type="RefSeq" id="WP_026457391.1">
    <property type="nucleotide sequence ID" value="NZ_JMGO02000003.1"/>
</dbReference>
<dbReference type="GO" id="GO:1901982">
    <property type="term" value="F:maltose binding"/>
    <property type="evidence" value="ECO:0007669"/>
    <property type="project" value="TreeGrafter"/>
</dbReference>
<dbReference type="OrthoDB" id="9766758at2"/>
<dbReference type="PANTHER" id="PTHR30061">
    <property type="entry name" value="MALTOSE-BINDING PERIPLASMIC PROTEIN"/>
    <property type="match status" value="1"/>
</dbReference>
<accession>A0A175VKR5</accession>
<evidence type="ECO:0000256" key="2">
    <source>
        <dbReference type="ARBA" id="ARBA00022448"/>
    </source>
</evidence>
<protein>
    <submittedName>
        <fullName evidence="5">Sugar ABC transporter substrate-binding protein</fullName>
    </submittedName>
</protein>
<proteinExistence type="inferred from homology"/>
<keyword evidence="3 4" id="KW-0732">Signal</keyword>
<dbReference type="InterPro" id="IPR006059">
    <property type="entry name" value="SBP"/>
</dbReference>
<feature type="chain" id="PRO_5008043047" evidence="4">
    <location>
        <begin position="25"/>
        <end position="397"/>
    </location>
</feature>